<dbReference type="Pfam" id="PF14659">
    <property type="entry name" value="Phage_int_SAM_3"/>
    <property type="match status" value="1"/>
</dbReference>
<evidence type="ECO:0000256" key="1">
    <source>
        <dbReference type="ARBA" id="ARBA00003283"/>
    </source>
</evidence>
<dbReference type="Pfam" id="PF02920">
    <property type="entry name" value="Integrase_DNA"/>
    <property type="match status" value="1"/>
</dbReference>
<dbReference type="InterPro" id="IPR010998">
    <property type="entry name" value="Integrase_recombinase_N"/>
</dbReference>
<comment type="similarity">
    <text evidence="2">Belongs to the 'phage' integrase family.</text>
</comment>
<dbReference type="Gene3D" id="1.10.443.10">
    <property type="entry name" value="Intergrase catalytic core"/>
    <property type="match status" value="1"/>
</dbReference>
<keyword evidence="5" id="KW-0233">DNA recombination</keyword>
<dbReference type="Pfam" id="PF00589">
    <property type="entry name" value="Phage_integrase"/>
    <property type="match status" value="1"/>
</dbReference>
<evidence type="ECO:0000256" key="3">
    <source>
        <dbReference type="ARBA" id="ARBA00022908"/>
    </source>
</evidence>
<keyword evidence="4 6" id="KW-0238">DNA-binding</keyword>
<dbReference type="InterPro" id="IPR013762">
    <property type="entry name" value="Integrase-like_cat_sf"/>
</dbReference>
<evidence type="ECO:0000313" key="9">
    <source>
        <dbReference type="EMBL" id="RYS80253.1"/>
    </source>
</evidence>
<dbReference type="InterPro" id="IPR002104">
    <property type="entry name" value="Integrase_catalytic"/>
</dbReference>
<dbReference type="GO" id="GO:0008907">
    <property type="term" value="F:integrase activity"/>
    <property type="evidence" value="ECO:0007669"/>
    <property type="project" value="InterPro"/>
</dbReference>
<dbReference type="Proteomes" id="UP000292665">
    <property type="component" value="Unassembled WGS sequence"/>
</dbReference>
<evidence type="ECO:0000256" key="6">
    <source>
        <dbReference type="PROSITE-ProRule" id="PRU01248"/>
    </source>
</evidence>
<evidence type="ECO:0000256" key="2">
    <source>
        <dbReference type="ARBA" id="ARBA00008857"/>
    </source>
</evidence>
<proteinExistence type="inferred from homology"/>
<sequence>MANSRKDSRGYVLRTGESERKDGRYSYSYTDLERNRRTVYAKTLVELRKIERKIIRDKEDGLDPQLADRMTLNQLYDKYIEQKYDLKQSTRVNYLYMYNHFVRPTFGKRFIGKIKYSDVKKFYYQMILNNEMKAKTLDGIHTQLHPAFQMAVRDGLIRQNPTEGVMREIKKSHIWEHDPRHALTIPQQKAFMGYLKAHREYQGWVPIITVLLGTGMRIGECIGLRWEDVDFEKRIISVNHTLVYRPDENGKSMKHISTPKTISGRRTIPMIDEVYEAFLNEYELQKCIGFCSEEIEGYSNFIFVTATGTAYLPSAINRAIESARNAYNTEEIEKAEKEDREPLIIPHFSAHHLRHTFCTRLCENESNLKVIQSIMGHADITTTMDVYAEATQEKKQEIVANLRGKIII</sequence>
<evidence type="ECO:0000259" key="7">
    <source>
        <dbReference type="PROSITE" id="PS51898"/>
    </source>
</evidence>
<dbReference type="PANTHER" id="PTHR30349:SF64">
    <property type="entry name" value="PROPHAGE INTEGRASE INTD-RELATED"/>
    <property type="match status" value="1"/>
</dbReference>
<evidence type="ECO:0000256" key="4">
    <source>
        <dbReference type="ARBA" id="ARBA00023125"/>
    </source>
</evidence>
<dbReference type="SUPFAM" id="SSF54171">
    <property type="entry name" value="DNA-binding domain"/>
    <property type="match status" value="1"/>
</dbReference>
<dbReference type="GO" id="GO:0003677">
    <property type="term" value="F:DNA binding"/>
    <property type="evidence" value="ECO:0007669"/>
    <property type="project" value="UniProtKB-UniRule"/>
</dbReference>
<evidence type="ECO:0000256" key="5">
    <source>
        <dbReference type="ARBA" id="ARBA00023172"/>
    </source>
</evidence>
<evidence type="ECO:0000313" key="10">
    <source>
        <dbReference type="Proteomes" id="UP000292665"/>
    </source>
</evidence>
<name>A0A4Q5C6D7_9FIRM</name>
<organism evidence="9 10">
    <name type="scientific">[Ruminococcus] torques</name>
    <dbReference type="NCBI Taxonomy" id="33039"/>
    <lineage>
        <taxon>Bacteria</taxon>
        <taxon>Bacillati</taxon>
        <taxon>Bacillota</taxon>
        <taxon>Clostridia</taxon>
        <taxon>Lachnospirales</taxon>
        <taxon>Lachnospiraceae</taxon>
        <taxon>Mediterraneibacter</taxon>
    </lineage>
</organism>
<gene>
    <name evidence="9" type="ORF">EAI93_06630</name>
</gene>
<dbReference type="InterPro" id="IPR004107">
    <property type="entry name" value="Integrase_SAM-like_N"/>
</dbReference>
<accession>A0A4Q5C6D7</accession>
<dbReference type="PROSITE" id="PS51898">
    <property type="entry name" value="TYR_RECOMBINASE"/>
    <property type="match status" value="1"/>
</dbReference>
<dbReference type="InterPro" id="IPR044068">
    <property type="entry name" value="CB"/>
</dbReference>
<dbReference type="RefSeq" id="WP_055297689.1">
    <property type="nucleotide sequence ID" value="NZ_JBKVOV010000002.1"/>
</dbReference>
<feature type="domain" description="Core-binding (CB)" evidence="8">
    <location>
        <begin position="70"/>
        <end position="152"/>
    </location>
</feature>
<dbReference type="EMBL" id="RCYR01000010">
    <property type="protein sequence ID" value="RYS80253.1"/>
    <property type="molecule type" value="Genomic_DNA"/>
</dbReference>
<reference evidence="9 10" key="1">
    <citation type="journal article" date="2019" name="Science, e1252229">
        <title>Invertible promoters mediate bacterial phase variation, antibiotic resistance, and host adaptation in the gut.</title>
        <authorList>
            <person name="Jiang X."/>
            <person name="Hall A.B."/>
            <person name="Arthur T.D."/>
            <person name="Plichta D.R."/>
            <person name="Covington C.T."/>
            <person name="Poyet M."/>
            <person name="Crothers J."/>
            <person name="Moses P.L."/>
            <person name="Tolonen A.C."/>
            <person name="Vlamakis H."/>
            <person name="Alm E.J."/>
            <person name="Xavier R.J."/>
        </authorList>
    </citation>
    <scope>NUCLEOTIDE SEQUENCE [LARGE SCALE GENOMIC DNA]</scope>
    <source>
        <strain evidence="10">aa_0143</strain>
    </source>
</reference>
<dbReference type="SUPFAM" id="SSF56349">
    <property type="entry name" value="DNA breaking-rejoining enzymes"/>
    <property type="match status" value="1"/>
</dbReference>
<dbReference type="InterPro" id="IPR011010">
    <property type="entry name" value="DNA_brk_join_enz"/>
</dbReference>
<dbReference type="CDD" id="cd01189">
    <property type="entry name" value="INT_ICEBs1_C_like"/>
    <property type="match status" value="1"/>
</dbReference>
<evidence type="ECO:0000259" key="8">
    <source>
        <dbReference type="PROSITE" id="PS51900"/>
    </source>
</evidence>
<dbReference type="InterPro" id="IPR016177">
    <property type="entry name" value="DNA-bd_dom_sf"/>
</dbReference>
<protein>
    <submittedName>
        <fullName evidence="9">Site-specific integrase</fullName>
    </submittedName>
</protein>
<dbReference type="AlphaFoldDB" id="A0A4Q5C6D7"/>
<feature type="domain" description="Tyr recombinase" evidence="7">
    <location>
        <begin position="178"/>
        <end position="400"/>
    </location>
</feature>
<dbReference type="GO" id="GO:0006310">
    <property type="term" value="P:DNA recombination"/>
    <property type="evidence" value="ECO:0007669"/>
    <property type="project" value="UniProtKB-KW"/>
</dbReference>
<dbReference type="Gene3D" id="1.10.150.130">
    <property type="match status" value="1"/>
</dbReference>
<comment type="function">
    <text evidence="1">Site-specific tyrosine recombinase, which acts by catalyzing the cutting and rejoining of the recombining DNA molecules.</text>
</comment>
<keyword evidence="3" id="KW-0229">DNA integration</keyword>
<comment type="caution">
    <text evidence="9">The sequence shown here is derived from an EMBL/GenBank/DDBJ whole genome shotgun (WGS) entry which is preliminary data.</text>
</comment>
<dbReference type="PANTHER" id="PTHR30349">
    <property type="entry name" value="PHAGE INTEGRASE-RELATED"/>
    <property type="match status" value="1"/>
</dbReference>
<dbReference type="InterPro" id="IPR050090">
    <property type="entry name" value="Tyrosine_recombinase_XerCD"/>
</dbReference>
<dbReference type="Gene3D" id="3.30.160.60">
    <property type="entry name" value="Classic Zinc Finger"/>
    <property type="match status" value="1"/>
</dbReference>
<dbReference type="InterPro" id="IPR004191">
    <property type="entry name" value="Integrase_Tn916-type_DNA-bd_N"/>
</dbReference>
<dbReference type="PROSITE" id="PS51900">
    <property type="entry name" value="CB"/>
    <property type="match status" value="1"/>
</dbReference>